<protein>
    <submittedName>
        <fullName evidence="1">DUF4280 domain-containing protein</fullName>
    </submittedName>
</protein>
<comment type="caution">
    <text evidence="1">The sequence shown here is derived from an EMBL/GenBank/DDBJ whole genome shotgun (WGS) entry which is preliminary data.</text>
</comment>
<evidence type="ECO:0000313" key="1">
    <source>
        <dbReference type="EMBL" id="MBS7229580.1"/>
    </source>
</evidence>
<dbReference type="RefSeq" id="WP_213293891.1">
    <property type="nucleotide sequence ID" value="NZ_JAGYVZ010000001.1"/>
</dbReference>
<name>A0ABS5P6R3_9FLAO</name>
<organism evidence="1 2">
    <name type="scientific">Flavobacterium psychroterrae</name>
    <dbReference type="NCBI Taxonomy" id="2133767"/>
    <lineage>
        <taxon>Bacteria</taxon>
        <taxon>Pseudomonadati</taxon>
        <taxon>Bacteroidota</taxon>
        <taxon>Flavobacteriia</taxon>
        <taxon>Flavobacteriales</taxon>
        <taxon>Flavobacteriaceae</taxon>
        <taxon>Flavobacterium</taxon>
    </lineage>
</organism>
<reference evidence="1 2" key="1">
    <citation type="journal article" date="2018" name="Int. J. Syst. Evol. Microbiol.">
        <title>Flavobacterium chryseum sp. nov. and Flavobacterium psychroterrae sp. nov., novel environmental bacteria isolated from Antarctica.</title>
        <authorList>
            <person name="Kralova S."/>
            <person name="Svec P."/>
            <person name="Busse H.J."/>
            <person name="Stankova E."/>
            <person name="Vaczi P."/>
            <person name="Sedlacek I."/>
        </authorList>
    </citation>
    <scope>NUCLEOTIDE SEQUENCE [LARGE SCALE GENOMIC DNA]</scope>
    <source>
        <strain evidence="1 2">CCM 8827</strain>
    </source>
</reference>
<dbReference type="InterPro" id="IPR025460">
    <property type="entry name" value="DUF4280"/>
</dbReference>
<proteinExistence type="predicted"/>
<dbReference type="Proteomes" id="UP000722625">
    <property type="component" value="Unassembled WGS sequence"/>
</dbReference>
<accession>A0ABS5P6R3</accession>
<keyword evidence="2" id="KW-1185">Reference proteome</keyword>
<dbReference type="EMBL" id="JAGYVZ010000001">
    <property type="protein sequence ID" value="MBS7229580.1"/>
    <property type="molecule type" value="Genomic_DNA"/>
</dbReference>
<evidence type="ECO:0000313" key="2">
    <source>
        <dbReference type="Proteomes" id="UP000722625"/>
    </source>
</evidence>
<sequence>MPNKLTQDAVLFCNKGAKTSILKVTSQSFCRAANKLVATEKDKQPEINIPNFWSCSITQSSCNPAPIKWKKTAEKDAINNFKILTDASTCQCATGGKITVQYKGHDEIHEIN</sequence>
<dbReference type="Pfam" id="PF14107">
    <property type="entry name" value="DUF4280"/>
    <property type="match status" value="1"/>
</dbReference>
<gene>
    <name evidence="1" type="ORF">KHA90_00965</name>
</gene>